<dbReference type="FunFam" id="3.30.450.20:FF:000099">
    <property type="entry name" value="Sensory box sensor histidine kinase"/>
    <property type="match status" value="1"/>
</dbReference>
<feature type="domain" description="Histidine kinase" evidence="16">
    <location>
        <begin position="760"/>
        <end position="983"/>
    </location>
</feature>
<keyword evidence="5 14" id="KW-0597">Phosphoprotein</keyword>
<keyword evidence="7" id="KW-0812">Transmembrane</keyword>
<dbReference type="PRINTS" id="PR00344">
    <property type="entry name" value="BCTRLSENSOR"/>
</dbReference>
<feature type="region of interest" description="Disordered" evidence="15">
    <location>
        <begin position="1349"/>
        <end position="1377"/>
    </location>
</feature>
<dbReference type="InterPro" id="IPR000014">
    <property type="entry name" value="PAS"/>
</dbReference>
<dbReference type="InterPro" id="IPR001789">
    <property type="entry name" value="Sig_transdc_resp-reg_receiver"/>
</dbReference>
<dbReference type="Pfam" id="PF00072">
    <property type="entry name" value="Response_reg"/>
    <property type="match status" value="1"/>
</dbReference>
<dbReference type="PROSITE" id="PS50110">
    <property type="entry name" value="RESPONSE_REGULATORY"/>
    <property type="match status" value="1"/>
</dbReference>
<keyword evidence="9" id="KW-0418">Kinase</keyword>
<evidence type="ECO:0000259" key="19">
    <source>
        <dbReference type="PROSITE" id="PS50113"/>
    </source>
</evidence>
<feature type="region of interest" description="Disordered" evidence="15">
    <location>
        <begin position="1219"/>
        <end position="1276"/>
    </location>
</feature>
<protein>
    <recommendedName>
        <fullName evidence="3">histidine kinase</fullName>
        <ecNumber evidence="3">2.7.13.3</ecNumber>
    </recommendedName>
</protein>
<feature type="region of interest" description="Disordered" evidence="15">
    <location>
        <begin position="21"/>
        <end position="47"/>
    </location>
</feature>
<dbReference type="Pfam" id="PF00512">
    <property type="entry name" value="HisKA"/>
    <property type="match status" value="1"/>
</dbReference>
<feature type="domain" description="PAC" evidence="19">
    <location>
        <begin position="675"/>
        <end position="732"/>
    </location>
</feature>
<evidence type="ECO:0000256" key="6">
    <source>
        <dbReference type="ARBA" id="ARBA00022679"/>
    </source>
</evidence>
<dbReference type="InterPro" id="IPR035965">
    <property type="entry name" value="PAS-like_dom_sf"/>
</dbReference>
<evidence type="ECO:0000256" key="1">
    <source>
        <dbReference type="ARBA" id="ARBA00000085"/>
    </source>
</evidence>
<keyword evidence="6" id="KW-0808">Transferase</keyword>
<keyword evidence="4" id="KW-1003">Cell membrane</keyword>
<keyword evidence="13" id="KW-0472">Membrane</keyword>
<keyword evidence="8" id="KW-0547">Nucleotide-binding</keyword>
<feature type="domain" description="Response regulatory" evidence="17">
    <location>
        <begin position="1071"/>
        <end position="1199"/>
    </location>
</feature>
<dbReference type="EC" id="2.7.13.3" evidence="3"/>
<evidence type="ECO:0000259" key="18">
    <source>
        <dbReference type="PROSITE" id="PS50112"/>
    </source>
</evidence>
<dbReference type="PANTHER" id="PTHR45339">
    <property type="entry name" value="HYBRID SIGNAL TRANSDUCTION HISTIDINE KINASE J"/>
    <property type="match status" value="1"/>
</dbReference>
<proteinExistence type="predicted"/>
<dbReference type="GO" id="GO:0000155">
    <property type="term" value="F:phosphorelay sensor kinase activity"/>
    <property type="evidence" value="ECO:0007669"/>
    <property type="project" value="InterPro"/>
</dbReference>
<comment type="catalytic activity">
    <reaction evidence="1">
        <text>ATP + protein L-histidine = ADP + protein N-phospho-L-histidine.</text>
        <dbReference type="EC" id="2.7.13.3"/>
    </reaction>
</comment>
<evidence type="ECO:0000256" key="8">
    <source>
        <dbReference type="ARBA" id="ARBA00022741"/>
    </source>
</evidence>
<evidence type="ECO:0000259" key="17">
    <source>
        <dbReference type="PROSITE" id="PS50110"/>
    </source>
</evidence>
<dbReference type="Gene3D" id="3.40.50.2300">
    <property type="match status" value="1"/>
</dbReference>
<dbReference type="Gene3D" id="1.10.287.130">
    <property type="match status" value="1"/>
</dbReference>
<evidence type="ECO:0000256" key="3">
    <source>
        <dbReference type="ARBA" id="ARBA00012438"/>
    </source>
</evidence>
<dbReference type="SMART" id="SM00388">
    <property type="entry name" value="HisKA"/>
    <property type="match status" value="1"/>
</dbReference>
<dbReference type="InterPro" id="IPR000700">
    <property type="entry name" value="PAS-assoc_C"/>
</dbReference>
<dbReference type="PROSITE" id="PS50109">
    <property type="entry name" value="HIS_KIN"/>
    <property type="match status" value="1"/>
</dbReference>
<comment type="subcellular location">
    <subcellularLocation>
        <location evidence="2">Cell membrane</location>
        <topology evidence="2">Multi-pass membrane protein</topology>
    </subcellularLocation>
</comment>
<evidence type="ECO:0000313" key="20">
    <source>
        <dbReference type="EMBL" id="KAK0515493.1"/>
    </source>
</evidence>
<dbReference type="CDD" id="cd17546">
    <property type="entry name" value="REC_hyHK_CKI1_RcsC-like"/>
    <property type="match status" value="1"/>
</dbReference>
<dbReference type="PROSITE" id="PS50112">
    <property type="entry name" value="PAS"/>
    <property type="match status" value="1"/>
</dbReference>
<dbReference type="PANTHER" id="PTHR45339:SF1">
    <property type="entry name" value="HYBRID SIGNAL TRANSDUCTION HISTIDINE KINASE J"/>
    <property type="match status" value="1"/>
</dbReference>
<dbReference type="InterPro" id="IPR013655">
    <property type="entry name" value="PAS_fold_3"/>
</dbReference>
<dbReference type="Gene3D" id="3.30.565.10">
    <property type="entry name" value="Histidine kinase-like ATPase, C-terminal domain"/>
    <property type="match status" value="1"/>
</dbReference>
<feature type="domain" description="PAS" evidence="18">
    <location>
        <begin position="471"/>
        <end position="541"/>
    </location>
</feature>
<feature type="region of interest" description="Disordered" evidence="15">
    <location>
        <begin position="304"/>
        <end position="333"/>
    </location>
</feature>
<feature type="compositionally biased region" description="Low complexity" evidence="15">
    <location>
        <begin position="1352"/>
        <end position="1362"/>
    </location>
</feature>
<dbReference type="NCBIfam" id="TIGR00229">
    <property type="entry name" value="sensory_box"/>
    <property type="match status" value="1"/>
</dbReference>
<name>A0AA39R5Z2_9LECA</name>
<accession>A0AA39R5Z2</accession>
<dbReference type="SUPFAM" id="SSF47384">
    <property type="entry name" value="Homodimeric domain of signal transducing histidine kinase"/>
    <property type="match status" value="1"/>
</dbReference>
<feature type="region of interest" description="Disordered" evidence="15">
    <location>
        <begin position="1293"/>
        <end position="1316"/>
    </location>
</feature>
<dbReference type="InterPro" id="IPR005467">
    <property type="entry name" value="His_kinase_dom"/>
</dbReference>
<dbReference type="SMART" id="SM00448">
    <property type="entry name" value="REC"/>
    <property type="match status" value="1"/>
</dbReference>
<evidence type="ECO:0000256" key="10">
    <source>
        <dbReference type="ARBA" id="ARBA00022840"/>
    </source>
</evidence>
<dbReference type="Pfam" id="PF08447">
    <property type="entry name" value="PAS_3"/>
    <property type="match status" value="1"/>
</dbReference>
<dbReference type="Proteomes" id="UP001166286">
    <property type="component" value="Unassembled WGS sequence"/>
</dbReference>
<evidence type="ECO:0000256" key="11">
    <source>
        <dbReference type="ARBA" id="ARBA00022989"/>
    </source>
</evidence>
<evidence type="ECO:0000256" key="14">
    <source>
        <dbReference type="PROSITE-ProRule" id="PRU00169"/>
    </source>
</evidence>
<evidence type="ECO:0000313" key="21">
    <source>
        <dbReference type="Proteomes" id="UP001166286"/>
    </source>
</evidence>
<dbReference type="EMBL" id="JAFEKC020000003">
    <property type="protein sequence ID" value="KAK0515493.1"/>
    <property type="molecule type" value="Genomic_DNA"/>
</dbReference>
<dbReference type="CDD" id="cd00130">
    <property type="entry name" value="PAS"/>
    <property type="match status" value="1"/>
</dbReference>
<organism evidence="20 21">
    <name type="scientific">Cladonia borealis</name>
    <dbReference type="NCBI Taxonomy" id="184061"/>
    <lineage>
        <taxon>Eukaryota</taxon>
        <taxon>Fungi</taxon>
        <taxon>Dikarya</taxon>
        <taxon>Ascomycota</taxon>
        <taxon>Pezizomycotina</taxon>
        <taxon>Lecanoromycetes</taxon>
        <taxon>OSLEUM clade</taxon>
        <taxon>Lecanoromycetidae</taxon>
        <taxon>Lecanorales</taxon>
        <taxon>Lecanorineae</taxon>
        <taxon>Cladoniaceae</taxon>
        <taxon>Cladonia</taxon>
    </lineage>
</organism>
<feature type="region of interest" description="Disordered" evidence="15">
    <location>
        <begin position="151"/>
        <end position="183"/>
    </location>
</feature>
<dbReference type="SUPFAM" id="SSF55785">
    <property type="entry name" value="PYP-like sensor domain (PAS domain)"/>
    <property type="match status" value="2"/>
</dbReference>
<keyword evidence="11" id="KW-1133">Transmembrane helix</keyword>
<evidence type="ECO:0000256" key="5">
    <source>
        <dbReference type="ARBA" id="ARBA00022553"/>
    </source>
</evidence>
<evidence type="ECO:0000256" key="4">
    <source>
        <dbReference type="ARBA" id="ARBA00022475"/>
    </source>
</evidence>
<evidence type="ECO:0000256" key="7">
    <source>
        <dbReference type="ARBA" id="ARBA00022692"/>
    </source>
</evidence>
<evidence type="ECO:0000256" key="15">
    <source>
        <dbReference type="SAM" id="MobiDB-lite"/>
    </source>
</evidence>
<dbReference type="CDD" id="cd16922">
    <property type="entry name" value="HATPase_EvgS-ArcB-TorS-like"/>
    <property type="match status" value="1"/>
</dbReference>
<evidence type="ECO:0000256" key="12">
    <source>
        <dbReference type="ARBA" id="ARBA00023012"/>
    </source>
</evidence>
<dbReference type="InterPro" id="IPR003661">
    <property type="entry name" value="HisK_dim/P_dom"/>
</dbReference>
<dbReference type="SUPFAM" id="SSF52172">
    <property type="entry name" value="CheY-like"/>
    <property type="match status" value="1"/>
</dbReference>
<gene>
    <name evidence="20" type="ORF">JMJ35_001527</name>
</gene>
<dbReference type="FunFam" id="3.30.565.10:FF:000010">
    <property type="entry name" value="Sensor histidine kinase RcsC"/>
    <property type="match status" value="1"/>
</dbReference>
<dbReference type="InterPro" id="IPR036097">
    <property type="entry name" value="HisK_dim/P_sf"/>
</dbReference>
<dbReference type="InterPro" id="IPR011006">
    <property type="entry name" value="CheY-like_superfamily"/>
</dbReference>
<feature type="domain" description="PAC" evidence="19">
    <location>
        <begin position="544"/>
        <end position="596"/>
    </location>
</feature>
<evidence type="ECO:0000256" key="2">
    <source>
        <dbReference type="ARBA" id="ARBA00004651"/>
    </source>
</evidence>
<dbReference type="SMART" id="SM00387">
    <property type="entry name" value="HATPase_c"/>
    <property type="match status" value="1"/>
</dbReference>
<dbReference type="CDD" id="cd00082">
    <property type="entry name" value="HisKA"/>
    <property type="match status" value="1"/>
</dbReference>
<evidence type="ECO:0000259" key="16">
    <source>
        <dbReference type="PROSITE" id="PS50109"/>
    </source>
</evidence>
<dbReference type="InterPro" id="IPR004358">
    <property type="entry name" value="Sig_transdc_His_kin-like_C"/>
</dbReference>
<feature type="modified residue" description="4-aspartylphosphate" evidence="14">
    <location>
        <position position="1126"/>
    </location>
</feature>
<dbReference type="FunFam" id="1.10.287.130:FF:000003">
    <property type="entry name" value="Histidine kinase"/>
    <property type="match status" value="1"/>
</dbReference>
<dbReference type="Gene3D" id="3.30.450.20">
    <property type="entry name" value="PAS domain"/>
    <property type="match status" value="2"/>
</dbReference>
<feature type="compositionally biased region" description="Low complexity" evidence="15">
    <location>
        <begin position="304"/>
        <end position="322"/>
    </location>
</feature>
<keyword evidence="10" id="KW-0067">ATP-binding</keyword>
<dbReference type="GO" id="GO:0005524">
    <property type="term" value="F:ATP binding"/>
    <property type="evidence" value="ECO:0007669"/>
    <property type="project" value="UniProtKB-KW"/>
</dbReference>
<dbReference type="SMART" id="SM00091">
    <property type="entry name" value="PAS"/>
    <property type="match status" value="1"/>
</dbReference>
<sequence>MSAHSDEGIFPTFHSLRQSLSTISTRPRLPRSRSRSLPGKASPQLETNAPLSAGETAFAALQYLPIPMIVLSSLKQVILVNEALKSLLATVDAEEDAAVSNGAFAQAVGAETLLGRSLSQIGIQMVTEGDQAATSLEDFLDDVVERLHADVADEQEESQDVASSTSVEKSTDTAPHPPQVVPSLCPQVFDAPSDREGRTLVHDISVNVLIRPRLLAPGNDLSSPSTKHPRTDKQASAKMTISIWSLERQLYFTLTFQRTPWKKLPTNRPKSRVVSGRLDLATVANFFSSTHDPLLGSHTFSGLKSSRTTSSSSLPQRSTVSQDSNRSDPTAQDRISRMKDAIIDTIGIPIFVMWRDGSLAVYNKALSRLMHEGPDIASNDVDESLSRFRVYTEDFERELERYEWPIVKLCREQKTFKGIRMGVVSKGTRRVFEIDGDGIYDKQTGEFLAGICALKDVTWYMDVVKAQSEQDEKKFQLICECIPQTVWTSTADGRVDYYSPRWYEFTGWTPGHLEGEEWSRALHPDDRAEIIDIWSRCLATGDDFVVQCRIQRHNGDFRWIHSKASPLRDKSGRIVKWFGMNTDTHDLIEARLSAKRFQDHLLNVITHASVTLWTVDHDLTLTLLEGNLMWEDEPPEFMQQALGKNLSHVFGKHQQEKEWDKFKELIKAILRGELSHWDNEHQLSEGKGRWYRTRLAPIRGVKGSNGEGSIEGLMGCSVDVTEMKEREQTLRAQEQENLRLATAEHAAKETSRMKGQFLANMSHEIRTPIAGVIGMVEILLDTNLDREQREWAETIHRSANGLLTVINDVLDFSKVESGKLDLEEIPFILTVLVDDICKMLSFAAEQKGIDFKNEIHEDIGYDLIVLGDPGRVRQILTNLLTNSIKFTSKGYVKIAIRCEEESHESIKIFFTVQDTGIGIDKEVQKRLFKPFSQADSSTARKYGGTGLGLTICKSLVDLMDGGIELDSELGQGTRTTFWISFHKPELRAAVKPQFNLKPIPSSLEAEPSMTEHRLGQQNLGDDRLNACSIAPKALLANSAPNTYQLSAAIEPPSRAGQEASSMHDIDRKNIHILVVEDNAVNQKIALRLIKKFGFSASAVWNGKEALDYLLEPTTPDHRRPDVILMDVQMPVLDGYRATHYIRHHSPFSTLPDIRALPIVAMTASAIQGDKEKCLRAGMNDYLSKPVKGPVLEDMLLKWALEGKRQNWLLDFADTHSSDHGSVCDHPSSCSVSDPSDSVSSPNPKEQATPASFQRPQASTNIAGRRGLQRDSSSEQASYLRNDKLLAASEPSPWNLQISLPPRKPYKIPGPGTSPLTEENMARLDRENRELEVNPFECTFACASETNDSESLAAASQAPSPQAIGESASGSPATPAKAESLRVVLGGKLVKNESSSSQITITALHNRG</sequence>
<dbReference type="PROSITE" id="PS50113">
    <property type="entry name" value="PAC"/>
    <property type="match status" value="2"/>
</dbReference>
<dbReference type="InterPro" id="IPR003594">
    <property type="entry name" value="HATPase_dom"/>
</dbReference>
<dbReference type="GO" id="GO:0005886">
    <property type="term" value="C:plasma membrane"/>
    <property type="evidence" value="ECO:0007669"/>
    <property type="project" value="UniProtKB-SubCell"/>
</dbReference>
<comment type="caution">
    <text evidence="20">The sequence shown here is derived from an EMBL/GenBank/DDBJ whole genome shotgun (WGS) entry which is preliminary data.</text>
</comment>
<reference evidence="20" key="1">
    <citation type="submission" date="2023-03" db="EMBL/GenBank/DDBJ databases">
        <title>Complete genome of Cladonia borealis.</title>
        <authorList>
            <person name="Park H."/>
        </authorList>
    </citation>
    <scope>NUCLEOTIDE SEQUENCE</scope>
    <source>
        <strain evidence="20">ANT050790</strain>
    </source>
</reference>
<keyword evidence="21" id="KW-1185">Reference proteome</keyword>
<feature type="compositionally biased region" description="Low complexity" evidence="15">
    <location>
        <begin position="1223"/>
        <end position="1241"/>
    </location>
</feature>
<dbReference type="SUPFAM" id="SSF55874">
    <property type="entry name" value="ATPase domain of HSP90 chaperone/DNA topoisomerase II/histidine kinase"/>
    <property type="match status" value="1"/>
</dbReference>
<evidence type="ECO:0000256" key="13">
    <source>
        <dbReference type="ARBA" id="ARBA00023136"/>
    </source>
</evidence>
<dbReference type="SMART" id="SM00086">
    <property type="entry name" value="PAC"/>
    <property type="match status" value="1"/>
</dbReference>
<dbReference type="Pfam" id="PF02518">
    <property type="entry name" value="HATPase_c"/>
    <property type="match status" value="1"/>
</dbReference>
<dbReference type="InterPro" id="IPR036890">
    <property type="entry name" value="HATPase_C_sf"/>
</dbReference>
<evidence type="ECO:0000256" key="9">
    <source>
        <dbReference type="ARBA" id="ARBA00022777"/>
    </source>
</evidence>
<dbReference type="InterPro" id="IPR001610">
    <property type="entry name" value="PAC"/>
</dbReference>
<feature type="compositionally biased region" description="Polar residues" evidence="15">
    <location>
        <begin position="1242"/>
        <end position="1261"/>
    </location>
</feature>
<keyword evidence="12" id="KW-0902">Two-component regulatory system</keyword>